<dbReference type="InterPro" id="IPR036866">
    <property type="entry name" value="RibonucZ/Hydroxyglut_hydro"/>
</dbReference>
<feature type="domain" description="Myb-like" evidence="8">
    <location>
        <begin position="843"/>
        <end position="907"/>
    </location>
</feature>
<evidence type="ECO:0000313" key="10">
    <source>
        <dbReference type="Proteomes" id="UP000825935"/>
    </source>
</evidence>
<gene>
    <name evidence="9" type="ORF">KP509_02G090000</name>
</gene>
<dbReference type="InterPro" id="IPR055132">
    <property type="entry name" value="RNase_J_b_CASP"/>
</dbReference>
<dbReference type="AlphaFoldDB" id="A0A8T2VBK4"/>
<keyword evidence="1" id="KW-0540">Nuclease</keyword>
<feature type="compositionally biased region" description="Basic and acidic residues" evidence="7">
    <location>
        <begin position="706"/>
        <end position="720"/>
    </location>
</feature>
<evidence type="ECO:0000256" key="3">
    <source>
        <dbReference type="ARBA" id="ARBA00022801"/>
    </source>
</evidence>
<dbReference type="Pfam" id="PF13837">
    <property type="entry name" value="Myb_DNA-bind_4"/>
    <property type="match status" value="1"/>
</dbReference>
<dbReference type="Gene3D" id="3.40.50.10710">
    <property type="entry name" value="Metallo-hydrolase/oxidoreductase"/>
    <property type="match status" value="1"/>
</dbReference>
<dbReference type="SMART" id="SM00849">
    <property type="entry name" value="Lactamase_B"/>
    <property type="match status" value="1"/>
</dbReference>
<protein>
    <recommendedName>
        <fullName evidence="8">Myb-like domain-containing protein</fullName>
    </recommendedName>
</protein>
<proteinExistence type="predicted"/>
<evidence type="ECO:0000313" key="9">
    <source>
        <dbReference type="EMBL" id="KAH7444752.1"/>
    </source>
</evidence>
<feature type="compositionally biased region" description="Basic and acidic residues" evidence="7">
    <location>
        <begin position="749"/>
        <end position="775"/>
    </location>
</feature>
<dbReference type="InterPro" id="IPR011108">
    <property type="entry name" value="RMMBL"/>
</dbReference>
<dbReference type="Pfam" id="PF12706">
    <property type="entry name" value="Lactamase_B_2"/>
    <property type="match status" value="1"/>
</dbReference>
<evidence type="ECO:0000256" key="2">
    <source>
        <dbReference type="ARBA" id="ARBA00022723"/>
    </source>
</evidence>
<dbReference type="Gene3D" id="3.60.15.10">
    <property type="entry name" value="Ribonuclease Z/Hydroxyacylglutathione hydrolase-like"/>
    <property type="match status" value="1"/>
</dbReference>
<dbReference type="CDD" id="cd07714">
    <property type="entry name" value="RNaseJ_MBL-fold"/>
    <property type="match status" value="1"/>
</dbReference>
<dbReference type="Pfam" id="PF22505">
    <property type="entry name" value="RNase_J_b_CASP"/>
    <property type="match status" value="1"/>
</dbReference>
<comment type="caution">
    <text evidence="9">The sequence shown here is derived from an EMBL/GenBank/DDBJ whole genome shotgun (WGS) entry which is preliminary data.</text>
</comment>
<evidence type="ECO:0000256" key="6">
    <source>
        <dbReference type="ARBA" id="ARBA00022884"/>
    </source>
</evidence>
<dbReference type="InterPro" id="IPR001279">
    <property type="entry name" value="Metallo-B-lactamas"/>
</dbReference>
<reference evidence="9" key="1">
    <citation type="submission" date="2021-08" db="EMBL/GenBank/DDBJ databases">
        <title>WGS assembly of Ceratopteris richardii.</title>
        <authorList>
            <person name="Marchant D.B."/>
            <person name="Chen G."/>
            <person name="Jenkins J."/>
            <person name="Shu S."/>
            <person name="Leebens-Mack J."/>
            <person name="Grimwood J."/>
            <person name="Schmutz J."/>
            <person name="Soltis P."/>
            <person name="Soltis D."/>
            <person name="Chen Z.-H."/>
        </authorList>
    </citation>
    <scope>NUCLEOTIDE SEQUENCE</scope>
    <source>
        <strain evidence="9">Whitten #5841</strain>
        <tissue evidence="9">Leaf</tissue>
    </source>
</reference>
<dbReference type="SUPFAM" id="SSF56281">
    <property type="entry name" value="Metallo-hydrolase/oxidoreductase"/>
    <property type="match status" value="1"/>
</dbReference>
<keyword evidence="4" id="KW-0862">Zinc</keyword>
<dbReference type="GO" id="GO:0004527">
    <property type="term" value="F:exonuclease activity"/>
    <property type="evidence" value="ECO:0007669"/>
    <property type="project" value="UniProtKB-KW"/>
</dbReference>
<evidence type="ECO:0000256" key="1">
    <source>
        <dbReference type="ARBA" id="ARBA00022722"/>
    </source>
</evidence>
<keyword evidence="5" id="KW-0269">Exonuclease</keyword>
<dbReference type="GO" id="GO:0003723">
    <property type="term" value="F:RNA binding"/>
    <property type="evidence" value="ECO:0007669"/>
    <property type="project" value="UniProtKB-KW"/>
</dbReference>
<dbReference type="Gene3D" id="1.10.10.60">
    <property type="entry name" value="Homeodomain-like"/>
    <property type="match status" value="1"/>
</dbReference>
<dbReference type="EMBL" id="CM035407">
    <property type="protein sequence ID" value="KAH7444752.1"/>
    <property type="molecule type" value="Genomic_DNA"/>
</dbReference>
<dbReference type="OrthoDB" id="17458at2759"/>
<dbReference type="PROSITE" id="PS50090">
    <property type="entry name" value="MYB_LIKE"/>
    <property type="match status" value="1"/>
</dbReference>
<sequence>MRCLTPACSPSSERLAVLYPHLSNMLVLQTSSGIDHQLLNKRPRACLAYGGDKPLRYNRLNCRCNASSFAGRVADYASSNKTRNTGGAHQSMDDKVQRRLEIFHEGQDGPPLRILPIGGLGEIGMNCMLVGHYDRYILIDSGLMFPDYEDLGVQKILPDTGFIHRWRHKIEAVIITHGHEDHIGALPWVFPVLDPSTPIYATSFTMELIKRRLDEYAIKSDGRLKIFDMRTRFNAGPFEIESIRVTHSIPDCCGLILRCCDGTIFHTGDWKIDESPIDNKYFDRTALEQLSKEGVTLMMSDSTNVLSPGRTTSEADVAKALMHKVLSAKGRVITTQFASNVHRLGSIKLAAEASGRKLVFLGMSLRTYLDAAWRDGQAPFDPSILVKPEDMDLFAPKDLLIVTTGSQAEPRAALNLASFGNSRSLKLNKEDLVLYSAKVIPGNEIRVMKMMNRIAELGPNIAMGRAENLHTSGHAYRGELEEVIQLVKPQHFMPVHGEYAFLKEHERLGKDSGVRHTAVIKNGEMLGVAPLRNRKVLSSGFFPLGKEDLTLMYNDGDKAFGTAADLCIGERLRIALNGIIIVSMEVMRKEADKRHWQKGSDGPQNGLRGRVKITTRCLWVDRGKLLDALHKAATAALSSLPLDAALGLIEHTVGLALRKVVQKYSNRRPDVIVIASEASQSVRNPAVSQNGISIDEKRRTGSIQEKQVDAKWRSKQKQEPRSAFLKTQTSRGGNHPSFLKQNVKSKFHRAADEHTESRNGSAKEEMTLSSPKERTVYNGSESDLLPETPNSLETVSTESLTEEVLRFTGSEVNMTTRSTRESSDAGLMEEKAMDDSVNSAKMSSPTIRRKWKSGEVLVLIEARKQEENNLQQGQGRKRIWKAVAEALAEAGFERTPDQCKTVWFSLVKRYKSSVEAVNNGAKNFSFYDAMHVALSGMEVVSNKKSKE</sequence>
<keyword evidence="6" id="KW-0694">RNA-binding</keyword>
<keyword evidence="10" id="KW-1185">Reference proteome</keyword>
<name>A0A8T2VBK4_CERRI</name>
<keyword evidence="3" id="KW-0378">Hydrolase</keyword>
<evidence type="ECO:0000256" key="5">
    <source>
        <dbReference type="ARBA" id="ARBA00022839"/>
    </source>
</evidence>
<dbReference type="InterPro" id="IPR001005">
    <property type="entry name" value="SANT/Myb"/>
</dbReference>
<evidence type="ECO:0000256" key="7">
    <source>
        <dbReference type="SAM" id="MobiDB-lite"/>
    </source>
</evidence>
<keyword evidence="2" id="KW-0479">Metal-binding</keyword>
<dbReference type="InterPro" id="IPR044822">
    <property type="entry name" value="Myb_DNA-bind_4"/>
</dbReference>
<evidence type="ECO:0000256" key="4">
    <source>
        <dbReference type="ARBA" id="ARBA00022833"/>
    </source>
</evidence>
<accession>A0A8T2VBK4</accession>
<dbReference type="PANTHER" id="PTHR43694:SF1">
    <property type="entry name" value="RIBONUCLEASE J"/>
    <property type="match status" value="1"/>
</dbReference>
<dbReference type="GO" id="GO:0046872">
    <property type="term" value="F:metal ion binding"/>
    <property type="evidence" value="ECO:0007669"/>
    <property type="project" value="UniProtKB-KW"/>
</dbReference>
<evidence type="ECO:0000259" key="8">
    <source>
        <dbReference type="PROSITE" id="PS50090"/>
    </source>
</evidence>
<dbReference type="Pfam" id="PF07521">
    <property type="entry name" value="RMMBL"/>
    <property type="match status" value="1"/>
</dbReference>
<dbReference type="InterPro" id="IPR042173">
    <property type="entry name" value="RNase_J_2"/>
</dbReference>
<feature type="region of interest" description="Disordered" evidence="7">
    <location>
        <begin position="691"/>
        <end position="799"/>
    </location>
</feature>
<dbReference type="PANTHER" id="PTHR43694">
    <property type="entry name" value="RIBONUCLEASE J"/>
    <property type="match status" value="1"/>
</dbReference>
<dbReference type="CDD" id="cd12203">
    <property type="entry name" value="GT1"/>
    <property type="match status" value="1"/>
</dbReference>
<dbReference type="Proteomes" id="UP000825935">
    <property type="component" value="Chromosome 2"/>
</dbReference>
<organism evidence="9 10">
    <name type="scientific">Ceratopteris richardii</name>
    <name type="common">Triangle waterfern</name>
    <dbReference type="NCBI Taxonomy" id="49495"/>
    <lineage>
        <taxon>Eukaryota</taxon>
        <taxon>Viridiplantae</taxon>
        <taxon>Streptophyta</taxon>
        <taxon>Embryophyta</taxon>
        <taxon>Tracheophyta</taxon>
        <taxon>Polypodiopsida</taxon>
        <taxon>Polypodiidae</taxon>
        <taxon>Polypodiales</taxon>
        <taxon>Pteridineae</taxon>
        <taxon>Pteridaceae</taxon>
        <taxon>Parkerioideae</taxon>
        <taxon>Ceratopteris</taxon>
    </lineage>
</organism>